<keyword evidence="4 8" id="KW-0540">Nuclease</keyword>
<dbReference type="PANTHER" id="PTHR10954">
    <property type="entry name" value="RIBONUCLEASE H2 SUBUNIT A"/>
    <property type="match status" value="1"/>
</dbReference>
<dbReference type="EC" id="3.1.26.4" evidence="9"/>
<comment type="cofactor">
    <cofactor evidence="8">
        <name>Mn(2+)</name>
        <dbReference type="ChEBI" id="CHEBI:29035"/>
    </cofactor>
    <cofactor evidence="8">
        <name>Mg(2+)</name>
        <dbReference type="ChEBI" id="CHEBI:18420"/>
    </cofactor>
    <text evidence="8">Manganese or magnesium. Binds 1 divalent metal ion per monomer in the absence of substrate. May bind a second metal ion after substrate binding.</text>
</comment>
<proteinExistence type="inferred from homology"/>
<dbReference type="GO" id="GO:0043137">
    <property type="term" value="P:DNA replication, removal of RNA primer"/>
    <property type="evidence" value="ECO:0007669"/>
    <property type="project" value="TreeGrafter"/>
</dbReference>
<dbReference type="KEGG" id="beq:BEWA_034080"/>
<dbReference type="GO" id="GO:0046872">
    <property type="term" value="F:metal ion binding"/>
    <property type="evidence" value="ECO:0007669"/>
    <property type="project" value="UniProtKB-KW"/>
</dbReference>
<evidence type="ECO:0000256" key="3">
    <source>
        <dbReference type="ARBA" id="ARBA00007058"/>
    </source>
</evidence>
<keyword evidence="5 8" id="KW-0479">Metal-binding</keyword>
<comment type="function">
    <text evidence="9">Endonuclease that specifically degrades the RNA of RNA-DNA hybrids.</text>
</comment>
<dbReference type="VEuPathDB" id="PiroplasmaDB:BEWA_034080"/>
<dbReference type="InterPro" id="IPR012337">
    <property type="entry name" value="RNaseH-like_sf"/>
</dbReference>
<reference evidence="11 12" key="1">
    <citation type="journal article" date="2012" name="BMC Genomics">
        <title>Comparative genomic analysis and phylogenetic position of Theileria equi.</title>
        <authorList>
            <person name="Kappmeyer L.S."/>
            <person name="Thiagarajan M."/>
            <person name="Herndon D.R."/>
            <person name="Ramsay J.D."/>
            <person name="Caler E."/>
            <person name="Djikeng A."/>
            <person name="Gillespie J.J."/>
            <person name="Lau A.O."/>
            <person name="Roalson E.H."/>
            <person name="Silva J.C."/>
            <person name="Silva M.G."/>
            <person name="Suarez C.E."/>
            <person name="Ueti M.W."/>
            <person name="Nene V.M."/>
            <person name="Mealey R.H."/>
            <person name="Knowles D.P."/>
            <person name="Brayton K.A."/>
        </authorList>
    </citation>
    <scope>NUCLEOTIDE SEQUENCE [LARGE SCALE GENOMIC DNA]</scope>
    <source>
        <strain evidence="11 12">WA</strain>
    </source>
</reference>
<sequence>MEDYQNLKCFRLYKSSLPSKETPVALGIDEAGRGPVLGAMVFGGFFCPIGAESEAILKGDIKVDDSKKLNELAREYKFRQLHDETLPFGLIADVVTPQYISYKMLQRTKYNLNEMSHDTEISIIRHVISAGYNLKEIYVDTVGVESKYEAKLKNLFPNIHIKVAKKADSLFPVVSAASIVAKVVRDNIIKCWSNSYGTSNIGSGYPGDAYTIRFLSENLHKIFGFPDIVRFSWRTASDMLNDQKRSAIFNWYDDLEEENDELSKKTVKKNLGNLPKSLALTITNKIKL</sequence>
<dbReference type="Proteomes" id="UP000031512">
    <property type="component" value="Chromosome 1"/>
</dbReference>
<comment type="similarity">
    <text evidence="3">Belongs to the RNase HII family. Eukaryotic subfamily.</text>
</comment>
<evidence type="ECO:0000259" key="10">
    <source>
        <dbReference type="PROSITE" id="PS51975"/>
    </source>
</evidence>
<dbReference type="InterPro" id="IPR036397">
    <property type="entry name" value="RNaseH_sf"/>
</dbReference>
<evidence type="ECO:0000256" key="4">
    <source>
        <dbReference type="ARBA" id="ARBA00022722"/>
    </source>
</evidence>
<keyword evidence="12" id="KW-1185">Reference proteome</keyword>
<keyword evidence="6 8" id="KW-0255">Endonuclease</keyword>
<accession>L0AZX3</accession>
<dbReference type="SUPFAM" id="SSF53098">
    <property type="entry name" value="Ribonuclease H-like"/>
    <property type="match status" value="1"/>
</dbReference>
<dbReference type="GO" id="GO:0006298">
    <property type="term" value="P:mismatch repair"/>
    <property type="evidence" value="ECO:0007669"/>
    <property type="project" value="TreeGrafter"/>
</dbReference>
<dbReference type="GO" id="GO:0004523">
    <property type="term" value="F:RNA-DNA hybrid ribonuclease activity"/>
    <property type="evidence" value="ECO:0007669"/>
    <property type="project" value="UniProtKB-UniRule"/>
</dbReference>
<dbReference type="CDD" id="cd07181">
    <property type="entry name" value="RNase_HII_eukaryota_like"/>
    <property type="match status" value="1"/>
</dbReference>
<protein>
    <recommendedName>
        <fullName evidence="9">Ribonuclease</fullName>
        <ecNumber evidence="9">3.1.26.4</ecNumber>
    </recommendedName>
</protein>
<evidence type="ECO:0000256" key="9">
    <source>
        <dbReference type="RuleBase" id="RU003515"/>
    </source>
</evidence>
<dbReference type="InterPro" id="IPR004649">
    <property type="entry name" value="RNase_H2_suA"/>
</dbReference>
<evidence type="ECO:0000256" key="1">
    <source>
        <dbReference type="ARBA" id="ARBA00000077"/>
    </source>
</evidence>
<dbReference type="GO" id="GO:0032299">
    <property type="term" value="C:ribonuclease H2 complex"/>
    <property type="evidence" value="ECO:0007669"/>
    <property type="project" value="TreeGrafter"/>
</dbReference>
<dbReference type="PROSITE" id="PS51975">
    <property type="entry name" value="RNASE_H_2"/>
    <property type="match status" value="1"/>
</dbReference>
<dbReference type="FunFam" id="1.10.10.460:FF:000001">
    <property type="entry name" value="Ribonuclease"/>
    <property type="match status" value="1"/>
</dbReference>
<dbReference type="PANTHER" id="PTHR10954:SF7">
    <property type="entry name" value="RIBONUCLEASE H2 SUBUNIT A"/>
    <property type="match status" value="1"/>
</dbReference>
<comment type="catalytic activity">
    <reaction evidence="1 8 9">
        <text>Endonucleolytic cleavage to 5'-phosphomonoester.</text>
        <dbReference type="EC" id="3.1.26.4"/>
    </reaction>
</comment>
<keyword evidence="7 8" id="KW-0378">Hydrolase</keyword>
<dbReference type="InterPro" id="IPR024567">
    <property type="entry name" value="RNase_HII/HIII_dom"/>
</dbReference>
<evidence type="ECO:0000313" key="12">
    <source>
        <dbReference type="Proteomes" id="UP000031512"/>
    </source>
</evidence>
<dbReference type="FunFam" id="3.30.420.10:FF:000016">
    <property type="entry name" value="Ribonuclease"/>
    <property type="match status" value="1"/>
</dbReference>
<organism evidence="11 12">
    <name type="scientific">Theileria equi strain WA</name>
    <dbReference type="NCBI Taxonomy" id="1537102"/>
    <lineage>
        <taxon>Eukaryota</taxon>
        <taxon>Sar</taxon>
        <taxon>Alveolata</taxon>
        <taxon>Apicomplexa</taxon>
        <taxon>Aconoidasida</taxon>
        <taxon>Piroplasmida</taxon>
        <taxon>Theileriidae</taxon>
        <taxon>Theileria</taxon>
    </lineage>
</organism>
<evidence type="ECO:0000313" key="11">
    <source>
        <dbReference type="EMBL" id="AFZ80551.1"/>
    </source>
</evidence>
<dbReference type="Gene3D" id="3.30.420.10">
    <property type="entry name" value="Ribonuclease H-like superfamily/Ribonuclease H"/>
    <property type="match status" value="1"/>
</dbReference>
<evidence type="ECO:0000256" key="2">
    <source>
        <dbReference type="ARBA" id="ARBA00001946"/>
    </source>
</evidence>
<feature type="binding site" evidence="8">
    <location>
        <position position="140"/>
    </location>
    <ligand>
        <name>a divalent metal cation</name>
        <dbReference type="ChEBI" id="CHEBI:60240"/>
    </ligand>
</feature>
<dbReference type="InterPro" id="IPR001352">
    <property type="entry name" value="RNase_HII/HIII"/>
</dbReference>
<feature type="binding site" evidence="8">
    <location>
        <position position="29"/>
    </location>
    <ligand>
        <name>a divalent metal cation</name>
        <dbReference type="ChEBI" id="CHEBI:60240"/>
    </ligand>
</feature>
<dbReference type="AlphaFoldDB" id="L0AZX3"/>
<evidence type="ECO:0000256" key="8">
    <source>
        <dbReference type="PROSITE-ProRule" id="PRU01319"/>
    </source>
</evidence>
<evidence type="ECO:0000256" key="7">
    <source>
        <dbReference type="ARBA" id="ARBA00022801"/>
    </source>
</evidence>
<dbReference type="Pfam" id="PF01351">
    <property type="entry name" value="RNase_HII"/>
    <property type="match status" value="1"/>
</dbReference>
<dbReference type="GO" id="GO:0003723">
    <property type="term" value="F:RNA binding"/>
    <property type="evidence" value="ECO:0007669"/>
    <property type="project" value="UniProtKB-UniRule"/>
</dbReference>
<evidence type="ECO:0000256" key="6">
    <source>
        <dbReference type="ARBA" id="ARBA00022759"/>
    </source>
</evidence>
<dbReference type="RefSeq" id="XP_004830217.1">
    <property type="nucleotide sequence ID" value="XM_004830160.1"/>
</dbReference>
<comment type="cofactor">
    <cofactor evidence="2">
        <name>Mg(2+)</name>
        <dbReference type="ChEBI" id="CHEBI:18420"/>
    </cofactor>
</comment>
<dbReference type="NCBIfam" id="TIGR00729">
    <property type="entry name" value="ribonuclease HII"/>
    <property type="match status" value="1"/>
</dbReference>
<dbReference type="OrthoDB" id="7462577at2759"/>
<feature type="domain" description="RNase H type-2" evidence="10">
    <location>
        <begin position="23"/>
        <end position="245"/>
    </location>
</feature>
<dbReference type="GeneID" id="15803398"/>
<dbReference type="STRING" id="1537102.L0AZX3"/>
<dbReference type="EMBL" id="CP001669">
    <property type="protein sequence ID" value="AFZ80551.1"/>
    <property type="molecule type" value="Genomic_DNA"/>
</dbReference>
<dbReference type="InterPro" id="IPR023160">
    <property type="entry name" value="RNase_HII_hlx-loop-hlx_cap_dom"/>
</dbReference>
<dbReference type="eggNOG" id="KOG2299">
    <property type="taxonomic scope" value="Eukaryota"/>
</dbReference>
<dbReference type="Gene3D" id="1.10.10.460">
    <property type="entry name" value="Ribonuclease hii. Domain 2"/>
    <property type="match status" value="1"/>
</dbReference>
<feature type="binding site" evidence="8">
    <location>
        <position position="30"/>
    </location>
    <ligand>
        <name>a divalent metal cation</name>
        <dbReference type="ChEBI" id="CHEBI:60240"/>
    </ligand>
</feature>
<gene>
    <name evidence="11" type="ORF">BEWA_034080</name>
</gene>
<name>L0AZX3_THEEQ</name>
<evidence type="ECO:0000256" key="5">
    <source>
        <dbReference type="ARBA" id="ARBA00022723"/>
    </source>
</evidence>